<dbReference type="Pfam" id="PF08659">
    <property type="entry name" value="KR"/>
    <property type="match status" value="1"/>
</dbReference>
<dbReference type="InterPro" id="IPR050091">
    <property type="entry name" value="PKS_NRPS_Biosynth_Enz"/>
</dbReference>
<evidence type="ECO:0000256" key="2">
    <source>
        <dbReference type="ARBA" id="ARBA00022450"/>
    </source>
</evidence>
<keyword evidence="7" id="KW-0012">Acyltransferase</keyword>
<dbReference type="InterPro" id="IPR016035">
    <property type="entry name" value="Acyl_Trfase/lysoPLipase"/>
</dbReference>
<dbReference type="Gene3D" id="3.10.129.10">
    <property type="entry name" value="Hotdog Thioesterase"/>
    <property type="match status" value="1"/>
</dbReference>
<dbReference type="PROSITE" id="PS52019">
    <property type="entry name" value="PKS_MFAS_DH"/>
    <property type="match status" value="1"/>
</dbReference>
<dbReference type="Pfam" id="PF21089">
    <property type="entry name" value="PKS_DH_N"/>
    <property type="match status" value="1"/>
</dbReference>
<keyword evidence="6" id="KW-0511">Multifunctional enzyme</keyword>
<dbReference type="InterPro" id="IPR049551">
    <property type="entry name" value="PKS_DH_C"/>
</dbReference>
<dbReference type="PANTHER" id="PTHR43775:SF37">
    <property type="entry name" value="SI:DKEY-61P9.11"/>
    <property type="match status" value="1"/>
</dbReference>
<dbReference type="SUPFAM" id="SSF52151">
    <property type="entry name" value="FabD/lysophospholipase-like"/>
    <property type="match status" value="1"/>
</dbReference>
<dbReference type="InterPro" id="IPR049900">
    <property type="entry name" value="PKS_mFAS_DH"/>
</dbReference>
<dbReference type="InterPro" id="IPR020807">
    <property type="entry name" value="PKS_DH"/>
</dbReference>
<dbReference type="Gene3D" id="3.40.366.10">
    <property type="entry name" value="Malonyl-Coenzyme A Acyl Carrier Protein, domain 2"/>
    <property type="match status" value="2"/>
</dbReference>
<dbReference type="GO" id="GO:0006633">
    <property type="term" value="P:fatty acid biosynthetic process"/>
    <property type="evidence" value="ECO:0007669"/>
    <property type="project" value="TreeGrafter"/>
</dbReference>
<dbReference type="Gene3D" id="3.90.180.10">
    <property type="entry name" value="Medium-chain alcohol dehydrogenases, catalytic domain"/>
    <property type="match status" value="1"/>
</dbReference>
<dbReference type="PROSITE" id="PS50075">
    <property type="entry name" value="CARRIER"/>
    <property type="match status" value="1"/>
</dbReference>
<dbReference type="GO" id="GO:0016491">
    <property type="term" value="F:oxidoreductase activity"/>
    <property type="evidence" value="ECO:0007669"/>
    <property type="project" value="InterPro"/>
</dbReference>
<dbReference type="SUPFAM" id="SSF51735">
    <property type="entry name" value="NAD(P)-binding Rossmann-fold domains"/>
    <property type="match status" value="3"/>
</dbReference>
<protein>
    <submittedName>
        <fullName evidence="12">SDR family NAD(P)-dependent oxidoreductase</fullName>
    </submittedName>
</protein>
<dbReference type="GO" id="GO:0071770">
    <property type="term" value="P:DIM/DIP cell wall layer assembly"/>
    <property type="evidence" value="ECO:0007669"/>
    <property type="project" value="TreeGrafter"/>
</dbReference>
<evidence type="ECO:0000313" key="13">
    <source>
        <dbReference type="Proteomes" id="UP000367750"/>
    </source>
</evidence>
<comment type="cofactor">
    <cofactor evidence="1">
        <name>pantetheine 4'-phosphate</name>
        <dbReference type="ChEBI" id="CHEBI:47942"/>
    </cofactor>
</comment>
<dbReference type="InterPro" id="IPR020843">
    <property type="entry name" value="ER"/>
</dbReference>
<dbReference type="SMART" id="SM00827">
    <property type="entry name" value="PKS_AT"/>
    <property type="match status" value="1"/>
</dbReference>
<feature type="region of interest" description="N-terminal hotdog fold" evidence="8">
    <location>
        <begin position="492"/>
        <end position="618"/>
    </location>
</feature>
<dbReference type="InterPro" id="IPR013149">
    <property type="entry name" value="ADH-like_C"/>
</dbReference>
<keyword evidence="2" id="KW-0596">Phosphopantetheine</keyword>
<feature type="domain" description="PKS/mFAS DH" evidence="11">
    <location>
        <begin position="492"/>
        <end position="783"/>
    </location>
</feature>
<feature type="region of interest" description="Disordered" evidence="9">
    <location>
        <begin position="304"/>
        <end position="410"/>
    </location>
</feature>
<reference evidence="12 13" key="1">
    <citation type="submission" date="2019-09" db="EMBL/GenBank/DDBJ databases">
        <title>Bacillus ochoae sp. nov., Paenibacillus whitsoniae sp. nov., Paenibacillus spiritus sp. nov. Isolated from the Mars Exploration Rover during spacecraft assembly.</title>
        <authorList>
            <person name="Seuylemezian A."/>
            <person name="Vaishampayan P."/>
        </authorList>
    </citation>
    <scope>NUCLEOTIDE SEQUENCE [LARGE SCALE GENOMIC DNA]</scope>
    <source>
        <strain evidence="12 13">MER_111</strain>
    </source>
</reference>
<dbReference type="InterPro" id="IPR023213">
    <property type="entry name" value="CAT-like_dom_sf"/>
</dbReference>
<evidence type="ECO:0000313" key="12">
    <source>
        <dbReference type="EMBL" id="KAA8996754.1"/>
    </source>
</evidence>
<dbReference type="GO" id="GO:0031177">
    <property type="term" value="F:phosphopantetheine binding"/>
    <property type="evidence" value="ECO:0007669"/>
    <property type="project" value="InterPro"/>
</dbReference>
<feature type="active site" description="Proton acceptor; for dehydratase activity" evidence="8">
    <location>
        <position position="524"/>
    </location>
</feature>
<feature type="compositionally biased region" description="Polar residues" evidence="9">
    <location>
        <begin position="380"/>
        <end position="392"/>
    </location>
</feature>
<dbReference type="InterPro" id="IPR057326">
    <property type="entry name" value="KR_dom"/>
</dbReference>
<name>A0A5J5FU80_9BACL</name>
<sequence>EALDERAAGALHPDAAPARPLRTAWVFSGHGGYWLGMAAGCLDFPVFAAVIDRCETLFHTLDPALPSLRTHFQPAPDSGNPADADDADAQLAVFAVQAGLAALWRSWGCVPAAVCGHSMGEVAAAHAAGILSLEDAACVLLHRTRLLRRLQGQGRMAAAVVSPGAAAELAAEAGGGIYVAAVNSPRAVIFSGEAAAMEAWVPTLKRRGVPVRFVQARTPGHCPLTAPVAAELEQALAGIRPQEAAVPFFSTADGAFLGGSELGAAYWARQLRQPVRFLEAVRALRREGIGAYLEIGPHPVLSSALRDATAEPEGSGMEPASQSPAAGEAPEDLASRGDSASGEDLASPGGFTSGKDLAFRGGSASGEDLASRGGAASRGNLPSRNTSASREVQASLEAPASSEEADFPEEREPLLLSSLRRGEEDASVLLEGLGELYAAGLEPLWSSFYPAGPVLSLPLYPWQRQRHWFELSGVNETDWSSLLPQGTAEERHPHLESGTVFAATGHWVWESVLNTARHPYLQDHCAKGIPLFPAAGYLDIAVAAGRSIQDQAKIELTGVRFREALLLPEGQSRRVQVLVSAPSYGQSSFEIVSRPADEPQAKWTTHADGTIEYRQTGSEHDAEAESAPELLQPDTVLERLNHRMLDVAEHYDRLRLAGGEYGPLFRGMEQLAGGDREALASIRLPRGAANAERHAVHPALLDSAFQAMGGTLQEEEGLYLPVGVDRFTLLESPDDGILWSYAVLEEQAGEEAAGTVRICAEDGRLVAVAEGLRVRRLALAAGSAADDCLYRLDWQPSPALAPSPRKQPVHWLLLADRPGIAELAARELLSRGDICHLAFPGEDYAEEGNNRYRINPADPAHYARLLEQVRWHSGSDLAGVVHLWGTEAEADFTDGEKRIAQEQFLLQSVLELVRCLNADPAALRLWIATRGGCDAGSAVPNPLQASLWGMGATAALELPALSCVLLDLDPEEDLEGAGVWLAQELLAGGSENRIAYRNRQRLVSRLVRWQPEAFSPDSLAAADAGEDDFYLKIAQRGSFDHLQLQEMPRREPGPGELAIRVRASGLNFTDVLNALDLLPIPDRKDVPGWECSGIVEAVGPGVENFREGDEVVALAPWSLGSRVIASALLTVRKPGQMSFADAAGIPAAFLTAYYSLYHIGRLQPGDRVLIHSASGGVGLAALQLSQLAGAEIFATAGTPEKRDYLRSLGVEHVYPSRTLDFAREIRRDTRGEGIDVVLNSLAGEAIEKSLELLRLGGRFLEIGVSDIYNNHRLGLLPFQRSLTYASILLYYICDEQPELLGRMLEDLMELFRQGRLTPLPATPFPASRADEAFRYMTASRHIGKIIVEFGGAPVRLHPNPGKSPVRQDGSYLITGGNTGLGLLTADWLVQQGARFLVLTGRRSAGSETIQAMERWTEQGVRCLSVQADAADGERMQTLFDQMEAELPPLRGIVHAAAVLSDGLLANLDWSQFSDVLRPKTAAAWNLDRLSRDKDLDFFIMYSSAASALGSPGQANYAAANFYLDALASARRRRGLPALSIGWGPWAKVGGAARPDRGGRLSGQGILSLEPETGLAALQRLLASGPAHALSLEADWPKAAESHPGPWPLLHDLLLTPGQSGHGSSASAGHLRSTLLAAPADEAAALLAAELRGTVARILRTAPERLHSSRPLVSLGMDSLMAIELKNWIEHHTGVSLPVSALLQGEGISQLAARIAAELPKGNGAVREDPALSEEAAEAELTGRSHPLTANQLSLWFMHQFSPGSAAYHIPKAVRIPGPLEPESLIRALQGMIRRHPALRTTFVTERKEPVQRIASEAPLSFRAEDVSGWSEAEIENCLREETNRPFDLAAGPLMRACLFSRSPEDHIMLMVFHHIIMDGWSFWIFFKELFELYEAELSGLPPAPSPVSGPYAAYLRACASGTEFTESIAYWTATLEGADPVLRLATDRPRPPVQTFTGASCSEVLDPALSIRVKALAEERGTTLYALLLGAWQTLLHQYTGQEDLVVGTAVAGRNQAYLAGLIGYFVNMLAIRGTFTPGMTYHDALDAAHVRVNEALQYQELPFSRLVQLLRLKRDPARAPLFQASFTWQQAQTDRTGMLDAFALNLPGLLMNSGSLTFESYPLQWQGAMWDLALMMSEVDERLGILMQYNSDLYDERTIRRMIGDFSNLLNEMTVDPTRPIRRLSASTLKE</sequence>
<dbReference type="GO" id="GO:0004312">
    <property type="term" value="F:fatty acid synthase activity"/>
    <property type="evidence" value="ECO:0007669"/>
    <property type="project" value="TreeGrafter"/>
</dbReference>
<keyword evidence="13" id="KW-1185">Reference proteome</keyword>
<dbReference type="SMART" id="SM00826">
    <property type="entry name" value="PKS_DH"/>
    <property type="match status" value="1"/>
</dbReference>
<dbReference type="GO" id="GO:0005886">
    <property type="term" value="C:plasma membrane"/>
    <property type="evidence" value="ECO:0007669"/>
    <property type="project" value="TreeGrafter"/>
</dbReference>
<dbReference type="InterPro" id="IPR013968">
    <property type="entry name" value="PKS_KR"/>
</dbReference>
<evidence type="ECO:0000256" key="8">
    <source>
        <dbReference type="PROSITE-ProRule" id="PRU01363"/>
    </source>
</evidence>
<dbReference type="CDD" id="cd08955">
    <property type="entry name" value="KR_2_FAS_SDR_x"/>
    <property type="match status" value="1"/>
</dbReference>
<dbReference type="CDD" id="cd05195">
    <property type="entry name" value="enoyl_red"/>
    <property type="match status" value="1"/>
</dbReference>
<dbReference type="Gene3D" id="3.30.70.3290">
    <property type="match status" value="2"/>
</dbReference>
<dbReference type="SMART" id="SM00822">
    <property type="entry name" value="PKS_KR"/>
    <property type="match status" value="1"/>
</dbReference>
<dbReference type="Gene3D" id="3.10.129.120">
    <property type="match status" value="1"/>
</dbReference>
<feature type="region of interest" description="C-terminal hotdog fold" evidence="8">
    <location>
        <begin position="641"/>
        <end position="783"/>
    </location>
</feature>
<dbReference type="InterPro" id="IPR049552">
    <property type="entry name" value="PKS_DH_N"/>
</dbReference>
<dbReference type="RefSeq" id="WP_150459748.1">
    <property type="nucleotide sequence ID" value="NZ_VYKK01000032.1"/>
</dbReference>
<dbReference type="SUPFAM" id="SSF47336">
    <property type="entry name" value="ACP-like"/>
    <property type="match status" value="1"/>
</dbReference>
<dbReference type="InterPro" id="IPR001227">
    <property type="entry name" value="Ac_transferase_dom_sf"/>
</dbReference>
<dbReference type="SMART" id="SM00829">
    <property type="entry name" value="PKS_ER"/>
    <property type="match status" value="1"/>
</dbReference>
<evidence type="ECO:0000256" key="9">
    <source>
        <dbReference type="SAM" id="MobiDB-lite"/>
    </source>
</evidence>
<feature type="active site" description="Proton donor; for dehydratase activity" evidence="8">
    <location>
        <position position="702"/>
    </location>
</feature>
<dbReference type="OrthoDB" id="9765680at2"/>
<dbReference type="Pfam" id="PF08240">
    <property type="entry name" value="ADH_N"/>
    <property type="match status" value="1"/>
</dbReference>
<dbReference type="InterPro" id="IPR016036">
    <property type="entry name" value="Malonyl_transacylase_ACP-bd"/>
</dbReference>
<dbReference type="GO" id="GO:0005737">
    <property type="term" value="C:cytoplasm"/>
    <property type="evidence" value="ECO:0007669"/>
    <property type="project" value="TreeGrafter"/>
</dbReference>
<dbReference type="Proteomes" id="UP000367750">
    <property type="component" value="Unassembled WGS sequence"/>
</dbReference>
<keyword evidence="3" id="KW-0597">Phosphoprotein</keyword>
<dbReference type="EMBL" id="VYKK01000032">
    <property type="protein sequence ID" value="KAA8996754.1"/>
    <property type="molecule type" value="Genomic_DNA"/>
</dbReference>
<dbReference type="InterPro" id="IPR036291">
    <property type="entry name" value="NAD(P)-bd_dom_sf"/>
</dbReference>
<dbReference type="Pfam" id="PF00668">
    <property type="entry name" value="Condensation"/>
    <property type="match status" value="1"/>
</dbReference>
<keyword evidence="4" id="KW-0808">Transferase</keyword>
<dbReference type="InterPro" id="IPR014043">
    <property type="entry name" value="Acyl_transferase_dom"/>
</dbReference>
<evidence type="ECO:0000256" key="1">
    <source>
        <dbReference type="ARBA" id="ARBA00001957"/>
    </source>
</evidence>
<dbReference type="CDD" id="cd19531">
    <property type="entry name" value="LCL_NRPS-like"/>
    <property type="match status" value="1"/>
</dbReference>
<dbReference type="InterPro" id="IPR001242">
    <property type="entry name" value="Condensation_dom"/>
</dbReference>
<dbReference type="Pfam" id="PF14765">
    <property type="entry name" value="PS-DH"/>
    <property type="match status" value="1"/>
</dbReference>
<dbReference type="InterPro" id="IPR011032">
    <property type="entry name" value="GroES-like_sf"/>
</dbReference>
<organism evidence="12 13">
    <name type="scientific">Paenibacillus spiritus</name>
    <dbReference type="NCBI Taxonomy" id="2496557"/>
    <lineage>
        <taxon>Bacteria</taxon>
        <taxon>Bacillati</taxon>
        <taxon>Bacillota</taxon>
        <taxon>Bacilli</taxon>
        <taxon>Bacillales</taxon>
        <taxon>Paenibacillaceae</taxon>
        <taxon>Paenibacillus</taxon>
    </lineage>
</organism>
<dbReference type="InterPro" id="IPR013154">
    <property type="entry name" value="ADH-like_N"/>
</dbReference>
<feature type="non-terminal residue" evidence="12">
    <location>
        <position position="1"/>
    </location>
</feature>
<proteinExistence type="predicted"/>
<dbReference type="Pfam" id="PF00550">
    <property type="entry name" value="PP-binding"/>
    <property type="match status" value="1"/>
</dbReference>
<accession>A0A5J5FU80</accession>
<dbReference type="SUPFAM" id="SSF55048">
    <property type="entry name" value="Probable ACP-binding domain of malonyl-CoA ACP transacylase"/>
    <property type="match status" value="1"/>
</dbReference>
<dbReference type="Gene3D" id="3.30.559.30">
    <property type="entry name" value="Nonribosomal peptide synthetase, condensation domain"/>
    <property type="match status" value="1"/>
</dbReference>
<dbReference type="SUPFAM" id="SSF52777">
    <property type="entry name" value="CoA-dependent acyltransferases"/>
    <property type="match status" value="2"/>
</dbReference>
<dbReference type="InterPro" id="IPR036736">
    <property type="entry name" value="ACP-like_sf"/>
</dbReference>
<dbReference type="Gene3D" id="1.10.1200.10">
    <property type="entry name" value="ACP-like"/>
    <property type="match status" value="1"/>
</dbReference>
<evidence type="ECO:0000256" key="5">
    <source>
        <dbReference type="ARBA" id="ARBA00022857"/>
    </source>
</evidence>
<dbReference type="InterPro" id="IPR020806">
    <property type="entry name" value="PKS_PP-bd"/>
</dbReference>
<dbReference type="InterPro" id="IPR009081">
    <property type="entry name" value="PP-bd_ACP"/>
</dbReference>
<keyword evidence="5" id="KW-0521">NADP</keyword>
<evidence type="ECO:0000256" key="4">
    <source>
        <dbReference type="ARBA" id="ARBA00022679"/>
    </source>
</evidence>
<evidence type="ECO:0000256" key="7">
    <source>
        <dbReference type="ARBA" id="ARBA00023315"/>
    </source>
</evidence>
<evidence type="ECO:0000256" key="3">
    <source>
        <dbReference type="ARBA" id="ARBA00022553"/>
    </source>
</evidence>
<comment type="caution">
    <text evidence="12">The sequence shown here is derived from an EMBL/GenBank/DDBJ whole genome shotgun (WGS) entry which is preliminary data.</text>
</comment>
<dbReference type="SUPFAM" id="SSF50129">
    <property type="entry name" value="GroES-like"/>
    <property type="match status" value="1"/>
</dbReference>
<dbReference type="Gene3D" id="3.40.50.720">
    <property type="entry name" value="NAD(P)-binding Rossmann-like Domain"/>
    <property type="match status" value="3"/>
</dbReference>
<dbReference type="Gene3D" id="3.30.559.10">
    <property type="entry name" value="Chloramphenicol acetyltransferase-like domain"/>
    <property type="match status" value="1"/>
</dbReference>
<dbReference type="FunFam" id="3.40.50.720:FF:000209">
    <property type="entry name" value="Polyketide synthase Pks12"/>
    <property type="match status" value="1"/>
</dbReference>
<dbReference type="SMART" id="SM00823">
    <property type="entry name" value="PKS_PP"/>
    <property type="match status" value="1"/>
</dbReference>
<dbReference type="Pfam" id="PF00698">
    <property type="entry name" value="Acyl_transf_1"/>
    <property type="match status" value="1"/>
</dbReference>
<gene>
    <name evidence="12" type="ORF">F4V43_18470</name>
</gene>
<evidence type="ECO:0000259" key="11">
    <source>
        <dbReference type="PROSITE" id="PS52019"/>
    </source>
</evidence>
<evidence type="ECO:0000256" key="6">
    <source>
        <dbReference type="ARBA" id="ARBA00023268"/>
    </source>
</evidence>
<feature type="domain" description="Carrier" evidence="10">
    <location>
        <begin position="1641"/>
        <end position="1718"/>
    </location>
</feature>
<dbReference type="PANTHER" id="PTHR43775">
    <property type="entry name" value="FATTY ACID SYNTHASE"/>
    <property type="match status" value="1"/>
</dbReference>
<dbReference type="Pfam" id="PF00107">
    <property type="entry name" value="ADH_zinc_N"/>
    <property type="match status" value="1"/>
</dbReference>
<evidence type="ECO:0000259" key="10">
    <source>
        <dbReference type="PROSITE" id="PS50075"/>
    </source>
</evidence>